<protein>
    <submittedName>
        <fullName evidence="2">Uncharacterized protein</fullName>
    </submittedName>
</protein>
<dbReference type="AlphaFoldDB" id="A0AAV5A5J5"/>
<comment type="caution">
    <text evidence="2">The sequence shown here is derived from an EMBL/GenBank/DDBJ whole genome shotgun (WGS) entry which is preliminary data.</text>
</comment>
<keyword evidence="3" id="KW-1185">Reference proteome</keyword>
<evidence type="ECO:0000313" key="3">
    <source>
        <dbReference type="Proteomes" id="UP001050691"/>
    </source>
</evidence>
<sequence length="203" mass="22775">MTDQLYKVYIYDFTTEDAHVPSLVLPLLKIPTSLPRVFVTTPLRWLLCVTGFILDCRGHFISYDGPDEDEDEDMDLVTETNALMPPSPPAASDGDNSDKTKMKRSILLNLDQELDSQTFSTKQGNDEQKKTVGVTLDGDVIRLGHHDWGERSSYCGCGSERKKEEESQSFFKEDDGGERAKKLQETVEPNRPEKGKGKGKGKD</sequence>
<evidence type="ECO:0000313" key="2">
    <source>
        <dbReference type="EMBL" id="GJJ07866.1"/>
    </source>
</evidence>
<evidence type="ECO:0000256" key="1">
    <source>
        <dbReference type="SAM" id="MobiDB-lite"/>
    </source>
</evidence>
<feature type="region of interest" description="Disordered" evidence="1">
    <location>
        <begin position="153"/>
        <end position="203"/>
    </location>
</feature>
<dbReference type="EMBL" id="BPWL01000002">
    <property type="protein sequence ID" value="GJJ07866.1"/>
    <property type="molecule type" value="Genomic_DNA"/>
</dbReference>
<dbReference type="Proteomes" id="UP001050691">
    <property type="component" value="Unassembled WGS sequence"/>
</dbReference>
<gene>
    <name evidence="2" type="ORF">Clacol_002072</name>
</gene>
<organism evidence="2 3">
    <name type="scientific">Clathrus columnatus</name>
    <dbReference type="NCBI Taxonomy" id="1419009"/>
    <lineage>
        <taxon>Eukaryota</taxon>
        <taxon>Fungi</taxon>
        <taxon>Dikarya</taxon>
        <taxon>Basidiomycota</taxon>
        <taxon>Agaricomycotina</taxon>
        <taxon>Agaricomycetes</taxon>
        <taxon>Phallomycetidae</taxon>
        <taxon>Phallales</taxon>
        <taxon>Clathraceae</taxon>
        <taxon>Clathrus</taxon>
    </lineage>
</organism>
<accession>A0AAV5A5J5</accession>
<proteinExistence type="predicted"/>
<feature type="compositionally biased region" description="Basic and acidic residues" evidence="1">
    <location>
        <begin position="159"/>
        <end position="203"/>
    </location>
</feature>
<reference evidence="2" key="1">
    <citation type="submission" date="2021-10" db="EMBL/GenBank/DDBJ databases">
        <title>De novo Genome Assembly of Clathrus columnatus (Basidiomycota, Fungi) Using Illumina and Nanopore Sequence Data.</title>
        <authorList>
            <person name="Ogiso-Tanaka E."/>
            <person name="Itagaki H."/>
            <person name="Hosoya T."/>
            <person name="Hosaka K."/>
        </authorList>
    </citation>
    <scope>NUCLEOTIDE SEQUENCE</scope>
    <source>
        <strain evidence="2">MO-923</strain>
    </source>
</reference>
<name>A0AAV5A5J5_9AGAM</name>